<sequence>MSCNVKSLCHFVLTQCMTGNGKLLLNSLEEGAELLNVIHVCKSKGVQ</sequence>
<name>A0A1J5PW53_9ZZZZ</name>
<dbReference type="EMBL" id="MLJW01002206">
    <property type="protein sequence ID" value="OIQ75314.1"/>
    <property type="molecule type" value="Genomic_DNA"/>
</dbReference>
<gene>
    <name evidence="1" type="ORF">GALL_430210</name>
</gene>
<proteinExistence type="predicted"/>
<organism evidence="1">
    <name type="scientific">mine drainage metagenome</name>
    <dbReference type="NCBI Taxonomy" id="410659"/>
    <lineage>
        <taxon>unclassified sequences</taxon>
        <taxon>metagenomes</taxon>
        <taxon>ecological metagenomes</taxon>
    </lineage>
</organism>
<reference evidence="1" key="1">
    <citation type="submission" date="2016-10" db="EMBL/GenBank/DDBJ databases">
        <title>Sequence of Gallionella enrichment culture.</title>
        <authorList>
            <person name="Poehlein A."/>
            <person name="Muehling M."/>
            <person name="Daniel R."/>
        </authorList>
    </citation>
    <scope>NUCLEOTIDE SEQUENCE</scope>
</reference>
<dbReference type="AlphaFoldDB" id="A0A1J5PW53"/>
<accession>A0A1J5PW53</accession>
<protein>
    <submittedName>
        <fullName evidence="1">Uncharacterized protein</fullName>
    </submittedName>
</protein>
<evidence type="ECO:0000313" key="1">
    <source>
        <dbReference type="EMBL" id="OIQ75314.1"/>
    </source>
</evidence>
<comment type="caution">
    <text evidence="1">The sequence shown here is derived from an EMBL/GenBank/DDBJ whole genome shotgun (WGS) entry which is preliminary data.</text>
</comment>